<reference evidence="1 2" key="3">
    <citation type="journal article" date="2008" name="FEMS Microbiol. Ecol.">
        <title>Identification and characterization of genes underlying chitinolysis in Collimonas fungivorans Ter331.</title>
        <authorList>
            <person name="Fritsche K."/>
            <person name="de Boer W."/>
            <person name="Gerards S."/>
            <person name="van den Berg M."/>
            <person name="van Veen J.A."/>
            <person name="Leveau J.H."/>
        </authorList>
    </citation>
    <scope>NUCLEOTIDE SEQUENCE [LARGE SCALE GENOMIC DNA]</scope>
    <source>
        <strain evidence="1 2">Ter331</strain>
    </source>
</reference>
<reference evidence="1 2" key="2">
    <citation type="journal article" date="2006" name="J. Microbiol. Methods">
        <title>Genomic flank-sequencing of plasposon insertion sites for rapid identification of functional genes.</title>
        <authorList>
            <person name="Leveau J.H."/>
            <person name="Gerards S."/>
            <person name="Fritsche K."/>
            <person name="Zondag G."/>
            <person name="van Veen J.A."/>
        </authorList>
    </citation>
    <scope>NUCLEOTIDE SEQUENCE [LARGE SCALE GENOMIC DNA]</scope>
    <source>
        <strain evidence="1 2">Ter331</strain>
    </source>
</reference>
<proteinExistence type="predicted"/>
<dbReference type="HOGENOM" id="CLU_3355551_0_0_4"/>
<reference evidence="1 2" key="4">
    <citation type="journal article" date="2010" name="Environ. Microbiol.">
        <title>The bacterial genus Collimonas: mycophagy, weathering and other adaptive solutions to life in oligotrophic soil environments.</title>
        <authorList>
            <person name="Leveau J.H."/>
            <person name="Uroz S."/>
            <person name="de Boer W."/>
        </authorList>
    </citation>
    <scope>NUCLEOTIDE SEQUENCE [LARGE SCALE GENOMIC DNA]</scope>
    <source>
        <strain evidence="1 2">Ter331</strain>
    </source>
</reference>
<protein>
    <submittedName>
        <fullName evidence="1">Uncharacterized protein</fullName>
    </submittedName>
</protein>
<reference evidence="2" key="6">
    <citation type="submission" date="2011-05" db="EMBL/GenBank/DDBJ databases">
        <title>Complete sequence of Collimonas fungivorans Ter331.</title>
        <authorList>
            <person name="Leveau J.H."/>
        </authorList>
    </citation>
    <scope>NUCLEOTIDE SEQUENCE [LARGE SCALE GENOMIC DNA]</scope>
    <source>
        <strain evidence="2">Ter331</strain>
    </source>
</reference>
<organism evidence="1 2">
    <name type="scientific">Collimonas fungivorans (strain Ter331)</name>
    <dbReference type="NCBI Taxonomy" id="1005048"/>
    <lineage>
        <taxon>Bacteria</taxon>
        <taxon>Pseudomonadati</taxon>
        <taxon>Pseudomonadota</taxon>
        <taxon>Betaproteobacteria</taxon>
        <taxon>Burkholderiales</taxon>
        <taxon>Oxalobacteraceae</taxon>
        <taxon>Collimonas</taxon>
    </lineage>
</organism>
<name>G0AGI1_COLFT</name>
<dbReference type="KEGG" id="cfu:CFU_0474"/>
<evidence type="ECO:0000313" key="2">
    <source>
        <dbReference type="Proteomes" id="UP000008392"/>
    </source>
</evidence>
<dbReference type="AlphaFoldDB" id="G0AGI1"/>
<accession>G0AGI1</accession>
<evidence type="ECO:0000313" key="1">
    <source>
        <dbReference type="EMBL" id="AEK60311.1"/>
    </source>
</evidence>
<reference evidence="1 2" key="5">
    <citation type="journal article" date="2011" name="ISME J.">
        <title>Dual transcriptional profiling of a bacterial/fungal confrontation: Collimonas fungivorans versus Aspergillus niger.</title>
        <authorList>
            <person name="Mela F."/>
            <person name="Fritsche K."/>
            <person name="de Boer W."/>
            <person name="van Veen J.A."/>
            <person name="de Graaff L.H."/>
            <person name="van den Berg M."/>
            <person name="Leveau J.H."/>
        </authorList>
    </citation>
    <scope>NUCLEOTIDE SEQUENCE [LARGE SCALE GENOMIC DNA]</scope>
    <source>
        <strain evidence="1 2">Ter331</strain>
    </source>
</reference>
<keyword evidence="2" id="KW-1185">Reference proteome</keyword>
<dbReference type="EMBL" id="CP002745">
    <property type="protein sequence ID" value="AEK60311.1"/>
    <property type="molecule type" value="Genomic_DNA"/>
</dbReference>
<sequence length="36" mass="4322">MLAYNRIQHEKFAAPWPHSHHRGSMISKAFFQDIRI</sequence>
<reference evidence="1 2" key="1">
    <citation type="journal article" date="2004" name="Environ. Microbiol.">
        <title>Phylogeny-function analysis of (meta)genomic libraries: screening for expression of ribosomal RNA genes by large-insert library fluorescent in situ hybridization (LIL-FISH).</title>
        <authorList>
            <person name="Leveau J.H."/>
            <person name="Gerards S."/>
            <person name="de Boer W."/>
            <person name="van Veen J.A."/>
        </authorList>
    </citation>
    <scope>NUCLEOTIDE SEQUENCE [LARGE SCALE GENOMIC DNA]</scope>
    <source>
        <strain evidence="1 2">Ter331</strain>
    </source>
</reference>
<gene>
    <name evidence="1" type="ordered locus">CFU_0474</name>
</gene>
<dbReference type="Proteomes" id="UP000008392">
    <property type="component" value="Chromosome"/>
</dbReference>